<evidence type="ECO:0000256" key="1">
    <source>
        <dbReference type="SAM" id="MobiDB-lite"/>
    </source>
</evidence>
<feature type="region of interest" description="Disordered" evidence="1">
    <location>
        <begin position="77"/>
        <end position="136"/>
    </location>
</feature>
<dbReference type="GeneTree" id="ENSGT00660000096171"/>
<reference evidence="2" key="3">
    <citation type="submission" date="2025-09" db="UniProtKB">
        <authorList>
            <consortium name="Ensembl"/>
        </authorList>
    </citation>
    <scope>IDENTIFICATION</scope>
</reference>
<name>H2YFX5_CIOSA</name>
<sequence>MLQSQSKKLKKIRCNKTRRFKSPVRIIHNSSSDSESDDKDTIPTSYTKVERWFAKNEQEQKGLSLISSSSDELISLDKSVSTSSRKARELYSEPSSSRRKYDGGHRLWQRKRHDSSCSVSTSSGKARELYSKPSSSRRIWNGGHRLWKRKRHDSSCSDSTSSRKARELYSEPSSSRRKYDGGHRLWKRKRHDSSCSVSTLSGKARELYSKPSSSRRKYDDGHRLWKRRFDDSSSSTTSSENGRRSRHKEEYKRKYKVKSTWSNNFNDSENLRKKTYKRKWRPCHICSRWYKNVGYHHRKYHPGVDKTEFMYGNKAKVLGVGKYKNFKGFECPWCKRVLLNLDKHAERVHKDKDAYSPEFVNAKKHLAVGGKSLHHCIQQYQQYLSETGVGESDNKQALPLQKAMEIR</sequence>
<dbReference type="HOGENOM" id="CLU_056381_0_0_1"/>
<reference evidence="2" key="2">
    <citation type="submission" date="2025-08" db="UniProtKB">
        <authorList>
            <consortium name="Ensembl"/>
        </authorList>
    </citation>
    <scope>IDENTIFICATION</scope>
</reference>
<feature type="compositionally biased region" description="Basic residues" evidence="1">
    <location>
        <begin position="7"/>
        <end position="22"/>
    </location>
</feature>
<dbReference type="AlphaFoldDB" id="H2YFX5"/>
<proteinExistence type="predicted"/>
<accession>H2YFX5</accession>
<feature type="region of interest" description="Disordered" evidence="1">
    <location>
        <begin position="230"/>
        <end position="252"/>
    </location>
</feature>
<keyword evidence="3" id="KW-1185">Reference proteome</keyword>
<evidence type="ECO:0000313" key="2">
    <source>
        <dbReference type="Ensembl" id="ENSCSAVP00000004223.1"/>
    </source>
</evidence>
<dbReference type="Proteomes" id="UP000007875">
    <property type="component" value="Unassembled WGS sequence"/>
</dbReference>
<dbReference type="InParanoid" id="H2YFX5"/>
<feature type="region of interest" description="Disordered" evidence="1">
    <location>
        <begin position="151"/>
        <end position="185"/>
    </location>
</feature>
<feature type="region of interest" description="Disordered" evidence="1">
    <location>
        <begin position="1"/>
        <end position="42"/>
    </location>
</feature>
<reference evidence="3" key="1">
    <citation type="submission" date="2003-08" db="EMBL/GenBank/DDBJ databases">
        <authorList>
            <person name="Birren B."/>
            <person name="Nusbaum C."/>
            <person name="Abebe A."/>
            <person name="Abouelleil A."/>
            <person name="Adekoya E."/>
            <person name="Ait-zahra M."/>
            <person name="Allen N."/>
            <person name="Allen T."/>
            <person name="An P."/>
            <person name="Anderson M."/>
            <person name="Anderson S."/>
            <person name="Arachchi H."/>
            <person name="Armbruster J."/>
            <person name="Bachantsang P."/>
            <person name="Baldwin J."/>
            <person name="Barry A."/>
            <person name="Bayul T."/>
            <person name="Blitshsteyn B."/>
            <person name="Bloom T."/>
            <person name="Blye J."/>
            <person name="Boguslavskiy L."/>
            <person name="Borowsky M."/>
            <person name="Boukhgalter B."/>
            <person name="Brunache A."/>
            <person name="Butler J."/>
            <person name="Calixte N."/>
            <person name="Calvo S."/>
            <person name="Camarata J."/>
            <person name="Campo K."/>
            <person name="Chang J."/>
            <person name="Cheshatsang Y."/>
            <person name="Citroen M."/>
            <person name="Collymore A."/>
            <person name="Considine T."/>
            <person name="Cook A."/>
            <person name="Cooke P."/>
            <person name="Corum B."/>
            <person name="Cuomo C."/>
            <person name="David R."/>
            <person name="Dawoe T."/>
            <person name="Degray S."/>
            <person name="Dodge S."/>
            <person name="Dooley K."/>
            <person name="Dorje P."/>
            <person name="Dorjee K."/>
            <person name="Dorris L."/>
            <person name="Duffey N."/>
            <person name="Dupes A."/>
            <person name="Elkins T."/>
            <person name="Engels R."/>
            <person name="Erickson J."/>
            <person name="Farina A."/>
            <person name="Faro S."/>
            <person name="Ferreira P."/>
            <person name="Fischer H."/>
            <person name="Fitzgerald M."/>
            <person name="Foley K."/>
            <person name="Gage D."/>
            <person name="Galagan J."/>
            <person name="Gearin G."/>
            <person name="Gnerre S."/>
            <person name="Gnirke A."/>
            <person name="Goyette A."/>
            <person name="Graham J."/>
            <person name="Grandbois E."/>
            <person name="Gyaltsen K."/>
            <person name="Hafez N."/>
            <person name="Hagopian D."/>
            <person name="Hagos B."/>
            <person name="Hall J."/>
            <person name="Hatcher B."/>
            <person name="Heller A."/>
            <person name="Higgins H."/>
            <person name="Honan T."/>
            <person name="Horn A."/>
            <person name="Houde N."/>
            <person name="Hughes L."/>
            <person name="Hulme W."/>
            <person name="Husby E."/>
            <person name="Iliev I."/>
            <person name="Jaffe D."/>
            <person name="Jones C."/>
            <person name="Kamal M."/>
            <person name="Kamat A."/>
            <person name="Kamvysselis M."/>
            <person name="Karlsson E."/>
            <person name="Kells C."/>
            <person name="Kieu A."/>
            <person name="Kisner P."/>
            <person name="Kodira C."/>
            <person name="Kulbokas E."/>
            <person name="Labutti K."/>
            <person name="Lama D."/>
            <person name="Landers T."/>
            <person name="Leger J."/>
            <person name="Levine S."/>
            <person name="Lewis D."/>
            <person name="Lewis T."/>
            <person name="Lindblad-toh K."/>
            <person name="Liu X."/>
            <person name="Lokyitsang T."/>
            <person name="Lokyitsang Y."/>
            <person name="Lucien O."/>
            <person name="Lui A."/>
            <person name="Ma L.J."/>
            <person name="Mabbitt R."/>
            <person name="Macdonald J."/>
            <person name="Maclean C."/>
            <person name="Major J."/>
            <person name="Manning J."/>
            <person name="Marabella R."/>
            <person name="Maru K."/>
            <person name="Matthews C."/>
            <person name="Mauceli E."/>
            <person name="Mccarthy M."/>
            <person name="Mcdonough S."/>
            <person name="Mcghee T."/>
            <person name="Meldrim J."/>
            <person name="Meneus L."/>
            <person name="Mesirov J."/>
            <person name="Mihalev A."/>
            <person name="Mihova T."/>
            <person name="Mikkelsen T."/>
            <person name="Mlenga V."/>
            <person name="Moru K."/>
            <person name="Mozes J."/>
            <person name="Mulrain L."/>
            <person name="Munson G."/>
            <person name="Naylor J."/>
            <person name="Newes C."/>
            <person name="Nguyen C."/>
            <person name="Nguyen N."/>
            <person name="Nguyen T."/>
            <person name="Nicol R."/>
            <person name="Nielsen C."/>
            <person name="Nizzari M."/>
            <person name="Norbu C."/>
            <person name="Norbu N."/>
            <person name="O'donnell P."/>
            <person name="Okoawo O."/>
            <person name="O'leary S."/>
            <person name="Omotosho B."/>
            <person name="O'neill K."/>
            <person name="Osman S."/>
            <person name="Parker S."/>
            <person name="Perrin D."/>
            <person name="Phunkhang P."/>
            <person name="Piqani B."/>
            <person name="Purcell S."/>
            <person name="Rachupka T."/>
            <person name="Ramasamy U."/>
            <person name="Rameau R."/>
            <person name="Ray V."/>
            <person name="Raymond C."/>
            <person name="Retta R."/>
            <person name="Richardson S."/>
            <person name="Rise C."/>
            <person name="Rodriguez J."/>
            <person name="Rogers J."/>
            <person name="Rogov P."/>
            <person name="Rutman M."/>
            <person name="Schupbach R."/>
            <person name="Seaman C."/>
            <person name="Settipalli S."/>
            <person name="Sharpe T."/>
            <person name="Sheridan J."/>
            <person name="Sherpa N."/>
            <person name="Shi J."/>
            <person name="Smirnov S."/>
            <person name="Smith C."/>
            <person name="Sougnez C."/>
            <person name="Spencer B."/>
            <person name="Stalker J."/>
            <person name="Stange-thomann N."/>
            <person name="Stavropoulos S."/>
            <person name="Stetson K."/>
            <person name="Stone C."/>
            <person name="Stone S."/>
            <person name="Stubbs M."/>
            <person name="Talamas J."/>
            <person name="Tchuinga P."/>
            <person name="Tenzing P."/>
            <person name="Tesfaye S."/>
            <person name="Theodore J."/>
            <person name="Thoulutsang Y."/>
            <person name="Topham K."/>
            <person name="Towey S."/>
            <person name="Tsamla T."/>
            <person name="Tsomo N."/>
            <person name="Vallee D."/>
            <person name="Vassiliev H."/>
            <person name="Venkataraman V."/>
            <person name="Vinson J."/>
            <person name="Vo A."/>
            <person name="Wade C."/>
            <person name="Wang S."/>
            <person name="Wangchuk T."/>
            <person name="Wangdi T."/>
            <person name="Whittaker C."/>
            <person name="Wilkinson J."/>
            <person name="Wu Y."/>
            <person name="Wyman D."/>
            <person name="Yadav S."/>
            <person name="Yang S."/>
            <person name="Yang X."/>
            <person name="Yeager S."/>
            <person name="Yee E."/>
            <person name="Young G."/>
            <person name="Zainoun J."/>
            <person name="Zembeck L."/>
            <person name="Zimmer A."/>
            <person name="Zody M."/>
            <person name="Lander E."/>
        </authorList>
    </citation>
    <scope>NUCLEOTIDE SEQUENCE [LARGE SCALE GENOMIC DNA]</scope>
</reference>
<dbReference type="Ensembl" id="ENSCSAVT00000004286.1">
    <property type="protein sequence ID" value="ENSCSAVP00000004223.1"/>
    <property type="gene ID" value="ENSCSAVG00000002489.1"/>
</dbReference>
<evidence type="ECO:0000313" key="3">
    <source>
        <dbReference type="Proteomes" id="UP000007875"/>
    </source>
</evidence>
<protein>
    <submittedName>
        <fullName evidence="2">Uncharacterized protein</fullName>
    </submittedName>
</protein>
<feature type="compositionally biased region" description="Basic and acidic residues" evidence="1">
    <location>
        <begin position="241"/>
        <end position="252"/>
    </location>
</feature>
<organism evidence="2 3">
    <name type="scientific">Ciona savignyi</name>
    <name type="common">Pacific transparent sea squirt</name>
    <dbReference type="NCBI Taxonomy" id="51511"/>
    <lineage>
        <taxon>Eukaryota</taxon>
        <taxon>Metazoa</taxon>
        <taxon>Chordata</taxon>
        <taxon>Tunicata</taxon>
        <taxon>Ascidiacea</taxon>
        <taxon>Phlebobranchia</taxon>
        <taxon>Cionidae</taxon>
        <taxon>Ciona</taxon>
    </lineage>
</organism>